<organism evidence="2 3">
    <name type="scientific">Labrys miyagiensis</name>
    <dbReference type="NCBI Taxonomy" id="346912"/>
    <lineage>
        <taxon>Bacteria</taxon>
        <taxon>Pseudomonadati</taxon>
        <taxon>Pseudomonadota</taxon>
        <taxon>Alphaproteobacteria</taxon>
        <taxon>Hyphomicrobiales</taxon>
        <taxon>Xanthobacteraceae</taxon>
        <taxon>Labrys</taxon>
    </lineage>
</organism>
<dbReference type="InterPro" id="IPR002611">
    <property type="entry name" value="IstB_ATP-bd"/>
</dbReference>
<name>A0ABQ6CMG8_9HYPH</name>
<accession>A0ABQ6CMG8</accession>
<feature type="domain" description="IstB-like ATP-binding" evidence="1">
    <location>
        <begin position="1"/>
        <end position="34"/>
    </location>
</feature>
<evidence type="ECO:0000313" key="3">
    <source>
        <dbReference type="Proteomes" id="UP001156882"/>
    </source>
</evidence>
<dbReference type="EMBL" id="BSPC01000051">
    <property type="protein sequence ID" value="GLS21513.1"/>
    <property type="molecule type" value="Genomic_DNA"/>
</dbReference>
<comment type="caution">
    <text evidence="2">The sequence shown here is derived from an EMBL/GenBank/DDBJ whole genome shotgun (WGS) entry which is preliminary data.</text>
</comment>
<protein>
    <recommendedName>
        <fullName evidence="1">IstB-like ATP-binding domain-containing protein</fullName>
    </recommendedName>
</protein>
<gene>
    <name evidence="2" type="ORF">GCM10007874_45300</name>
</gene>
<dbReference type="Proteomes" id="UP001156882">
    <property type="component" value="Unassembled WGS sequence"/>
</dbReference>
<proteinExistence type="predicted"/>
<reference evidence="3" key="1">
    <citation type="journal article" date="2019" name="Int. J. Syst. Evol. Microbiol.">
        <title>The Global Catalogue of Microorganisms (GCM) 10K type strain sequencing project: providing services to taxonomists for standard genome sequencing and annotation.</title>
        <authorList>
            <consortium name="The Broad Institute Genomics Platform"/>
            <consortium name="The Broad Institute Genome Sequencing Center for Infectious Disease"/>
            <person name="Wu L."/>
            <person name="Ma J."/>
        </authorList>
    </citation>
    <scope>NUCLEOTIDE SEQUENCE [LARGE SCALE GENOMIC DNA]</scope>
    <source>
        <strain evidence="3">NBRC 101365</strain>
    </source>
</reference>
<dbReference type="Pfam" id="PF01695">
    <property type="entry name" value="IstB_IS21"/>
    <property type="match status" value="1"/>
</dbReference>
<sequence>MFGSPTIADAILDRLVHNAYRIELTGESMRKARKVDLQVDAA</sequence>
<evidence type="ECO:0000313" key="2">
    <source>
        <dbReference type="EMBL" id="GLS21513.1"/>
    </source>
</evidence>
<keyword evidence="3" id="KW-1185">Reference proteome</keyword>
<evidence type="ECO:0000259" key="1">
    <source>
        <dbReference type="Pfam" id="PF01695"/>
    </source>
</evidence>